<dbReference type="InterPro" id="IPR013658">
    <property type="entry name" value="SGL"/>
</dbReference>
<evidence type="ECO:0000259" key="2">
    <source>
        <dbReference type="Pfam" id="PF08450"/>
    </source>
</evidence>
<evidence type="ECO:0000256" key="1">
    <source>
        <dbReference type="ARBA" id="ARBA00008853"/>
    </source>
</evidence>
<dbReference type="Pfam" id="PF08450">
    <property type="entry name" value="SGL"/>
    <property type="match status" value="1"/>
</dbReference>
<reference evidence="3" key="1">
    <citation type="submission" date="2018-05" db="EMBL/GenBank/DDBJ databases">
        <authorList>
            <person name="Lanie J.A."/>
            <person name="Ng W.-L."/>
            <person name="Kazmierczak K.M."/>
            <person name="Andrzejewski T.M."/>
            <person name="Davidsen T.M."/>
            <person name="Wayne K.J."/>
            <person name="Tettelin H."/>
            <person name="Glass J.I."/>
            <person name="Rusch D."/>
            <person name="Podicherti R."/>
            <person name="Tsui H.-C.T."/>
            <person name="Winkler M.E."/>
        </authorList>
    </citation>
    <scope>NUCLEOTIDE SEQUENCE</scope>
</reference>
<dbReference type="SUPFAM" id="SSF63829">
    <property type="entry name" value="Calcium-dependent phosphotriesterase"/>
    <property type="match status" value="1"/>
</dbReference>
<sequence>MAKGLSENRFKRNGKVIDCVWPAETILGEAPYWCPEESVLYWVDIDGKSIFRFDPESGDRDIFPQEYEFGCIAKRAKGGFIGGTNKGIALLANDMTSVEIVSNPEPNLLENRFNDGKCDRRGRFWAGTADVNEIDPTGSLYCVEESLIVDRHFSNIIVSNGLGWSPDNRTMYFTDSGLQIIHAFDYDIVTGTVANRRNFVVVDPLDGIPDGLTVDAEGYVWSAHWGGSRISRYDHNGHLDQVIEMPVPMVTSIAFGGKNLNKLFVTTARLNMEEDQIKAAPLSGGLFVLDVDCEGLQETSFCG</sequence>
<dbReference type="EMBL" id="UINC01004630">
    <property type="protein sequence ID" value="SVA15742.1"/>
    <property type="molecule type" value="Genomic_DNA"/>
</dbReference>
<name>A0A381THY3_9ZZZZ</name>
<dbReference type="GO" id="GO:0019853">
    <property type="term" value="P:L-ascorbic acid biosynthetic process"/>
    <property type="evidence" value="ECO:0007669"/>
    <property type="project" value="TreeGrafter"/>
</dbReference>
<dbReference type="PANTHER" id="PTHR10907">
    <property type="entry name" value="REGUCALCIN"/>
    <property type="match status" value="1"/>
</dbReference>
<evidence type="ECO:0000313" key="3">
    <source>
        <dbReference type="EMBL" id="SVA15742.1"/>
    </source>
</evidence>
<comment type="similarity">
    <text evidence="1">Belongs to the SMP-30/CGR1 family.</text>
</comment>
<dbReference type="InterPro" id="IPR005511">
    <property type="entry name" value="SMP-30"/>
</dbReference>
<proteinExistence type="inferred from homology"/>
<dbReference type="AlphaFoldDB" id="A0A381THY3"/>
<dbReference type="Gene3D" id="2.120.10.30">
    <property type="entry name" value="TolB, C-terminal domain"/>
    <property type="match status" value="1"/>
</dbReference>
<protein>
    <recommendedName>
        <fullName evidence="2">SMP-30/Gluconolactonase/LRE-like region domain-containing protein</fullName>
    </recommendedName>
</protein>
<dbReference type="GO" id="GO:0005509">
    <property type="term" value="F:calcium ion binding"/>
    <property type="evidence" value="ECO:0007669"/>
    <property type="project" value="TreeGrafter"/>
</dbReference>
<dbReference type="PRINTS" id="PR01790">
    <property type="entry name" value="SMP30FAMILY"/>
</dbReference>
<dbReference type="GO" id="GO:0004341">
    <property type="term" value="F:gluconolactonase activity"/>
    <property type="evidence" value="ECO:0007669"/>
    <property type="project" value="TreeGrafter"/>
</dbReference>
<dbReference type="PANTHER" id="PTHR10907:SF47">
    <property type="entry name" value="REGUCALCIN"/>
    <property type="match status" value="1"/>
</dbReference>
<accession>A0A381THY3</accession>
<gene>
    <name evidence="3" type="ORF">METZ01_LOCUS68596</name>
</gene>
<dbReference type="InterPro" id="IPR011042">
    <property type="entry name" value="6-blade_b-propeller_TolB-like"/>
</dbReference>
<feature type="domain" description="SMP-30/Gluconolactonase/LRE-like region" evidence="2">
    <location>
        <begin position="27"/>
        <end position="269"/>
    </location>
</feature>
<organism evidence="3">
    <name type="scientific">marine metagenome</name>
    <dbReference type="NCBI Taxonomy" id="408172"/>
    <lineage>
        <taxon>unclassified sequences</taxon>
        <taxon>metagenomes</taxon>
        <taxon>ecological metagenomes</taxon>
    </lineage>
</organism>